<dbReference type="EMBL" id="PGFD01000001">
    <property type="protein sequence ID" value="PJJ67447.1"/>
    <property type="molecule type" value="Genomic_DNA"/>
</dbReference>
<proteinExistence type="predicted"/>
<dbReference type="OrthoDB" id="6315383at2"/>
<sequence>MTDLETILSWFQTGDMPTAEEFKQTFSSFRHKSTKIPITEIDGLEDLDYVQKKYVDDAIANIEGGNEGGVWIFPISS</sequence>
<comment type="caution">
    <text evidence="1">The sequence shown here is derived from an EMBL/GenBank/DDBJ whole genome shotgun (WGS) entry which is preliminary data.</text>
</comment>
<accession>A0A2M9C9E9</accession>
<evidence type="ECO:0000313" key="2">
    <source>
        <dbReference type="Proteomes" id="UP000228740"/>
    </source>
</evidence>
<reference evidence="1 2" key="1">
    <citation type="submission" date="2017-11" db="EMBL/GenBank/DDBJ databases">
        <title>Genomic Encyclopedia of Archaeal and Bacterial Type Strains, Phase II (KMG-II): From Individual Species to Whole Genera.</title>
        <authorList>
            <person name="Goeker M."/>
        </authorList>
    </citation>
    <scope>NUCLEOTIDE SEQUENCE [LARGE SCALE GENOMIC DNA]</scope>
    <source>
        <strain evidence="1 2">DSM 27617</strain>
    </source>
</reference>
<keyword evidence="2" id="KW-1185">Reference proteome</keyword>
<name>A0A2M9C9E9_9FLAO</name>
<gene>
    <name evidence="1" type="ORF">CLV73_1460</name>
</gene>
<dbReference type="RefSeq" id="WP_100376158.1">
    <property type="nucleotide sequence ID" value="NZ_PGFD01000001.1"/>
</dbReference>
<protein>
    <submittedName>
        <fullName evidence="1">Uncharacterized protein</fullName>
    </submittedName>
</protein>
<dbReference type="AlphaFoldDB" id="A0A2M9C9E9"/>
<organism evidence="1 2">
    <name type="scientific">Chryseobacterium geocarposphaerae</name>
    <dbReference type="NCBI Taxonomy" id="1416776"/>
    <lineage>
        <taxon>Bacteria</taxon>
        <taxon>Pseudomonadati</taxon>
        <taxon>Bacteroidota</taxon>
        <taxon>Flavobacteriia</taxon>
        <taxon>Flavobacteriales</taxon>
        <taxon>Weeksellaceae</taxon>
        <taxon>Chryseobacterium group</taxon>
        <taxon>Chryseobacterium</taxon>
    </lineage>
</organism>
<evidence type="ECO:0000313" key="1">
    <source>
        <dbReference type="EMBL" id="PJJ67447.1"/>
    </source>
</evidence>
<dbReference type="Proteomes" id="UP000228740">
    <property type="component" value="Unassembled WGS sequence"/>
</dbReference>